<feature type="compositionally biased region" description="Polar residues" evidence="1">
    <location>
        <begin position="19"/>
        <end position="55"/>
    </location>
</feature>
<feature type="compositionally biased region" description="Polar residues" evidence="1">
    <location>
        <begin position="62"/>
        <end position="71"/>
    </location>
</feature>
<dbReference type="EMBL" id="KV875095">
    <property type="protein sequence ID" value="OIW31796.1"/>
    <property type="molecule type" value="Genomic_DNA"/>
</dbReference>
<organism evidence="2 3">
    <name type="scientific">Coniochaeta ligniaria NRRL 30616</name>
    <dbReference type="NCBI Taxonomy" id="1408157"/>
    <lineage>
        <taxon>Eukaryota</taxon>
        <taxon>Fungi</taxon>
        <taxon>Dikarya</taxon>
        <taxon>Ascomycota</taxon>
        <taxon>Pezizomycotina</taxon>
        <taxon>Sordariomycetes</taxon>
        <taxon>Sordariomycetidae</taxon>
        <taxon>Coniochaetales</taxon>
        <taxon>Coniochaetaceae</taxon>
        <taxon>Coniochaeta</taxon>
    </lineage>
</organism>
<feature type="compositionally biased region" description="Basic and acidic residues" evidence="1">
    <location>
        <begin position="105"/>
        <end position="114"/>
    </location>
</feature>
<evidence type="ECO:0000256" key="1">
    <source>
        <dbReference type="SAM" id="MobiDB-lite"/>
    </source>
</evidence>
<keyword evidence="3" id="KW-1185">Reference proteome</keyword>
<protein>
    <submittedName>
        <fullName evidence="2">Uncharacterized protein</fullName>
    </submittedName>
</protein>
<dbReference type="InParanoid" id="A0A1J7JR06"/>
<feature type="compositionally biased region" description="Basic residues" evidence="1">
    <location>
        <begin position="1"/>
        <end position="10"/>
    </location>
</feature>
<dbReference type="AlphaFoldDB" id="A0A1J7JR06"/>
<feature type="region of interest" description="Disordered" evidence="1">
    <location>
        <begin position="1"/>
        <end position="209"/>
    </location>
</feature>
<evidence type="ECO:0000313" key="3">
    <source>
        <dbReference type="Proteomes" id="UP000182658"/>
    </source>
</evidence>
<dbReference type="Proteomes" id="UP000182658">
    <property type="component" value="Unassembled WGS sequence"/>
</dbReference>
<name>A0A1J7JR06_9PEZI</name>
<reference evidence="2 3" key="1">
    <citation type="submission" date="2016-10" db="EMBL/GenBank/DDBJ databases">
        <title>Draft genome sequence of Coniochaeta ligniaria NRRL30616, a lignocellulolytic fungus for bioabatement of inhibitors in plant biomass hydrolysates.</title>
        <authorList>
            <consortium name="DOE Joint Genome Institute"/>
            <person name="Jimenez D.J."/>
            <person name="Hector R.E."/>
            <person name="Riley R."/>
            <person name="Sun H."/>
            <person name="Grigoriev I.V."/>
            <person name="Van Elsas J.D."/>
            <person name="Nichols N.N."/>
        </authorList>
    </citation>
    <scope>NUCLEOTIDE SEQUENCE [LARGE SCALE GENOMIC DNA]</scope>
    <source>
        <strain evidence="2 3">NRRL 30616</strain>
    </source>
</reference>
<feature type="compositionally biased region" description="Basic and acidic residues" evidence="1">
    <location>
        <begin position="83"/>
        <end position="95"/>
    </location>
</feature>
<sequence>MSKKDQRRLRLVSPEPTKSDGNSSVQVNEASSHRAQSTTPQPRTQSPEPSSSASTRPLAHAQTPSLRNQSSIEDDLRGLGSRADPHGIKRSRADLSDDEDPDDEPTPKRDRLLEELCNLQSTDHGANLASLEDTDYEEAIPVQAHQTRPPENHVLPLRGHRKVGHTTSIEERNPPWDPKFTPDSPFSGSETREDAQSPSRRQFTPPARP</sequence>
<gene>
    <name evidence="2" type="ORF">CONLIGDRAFT_241136</name>
</gene>
<proteinExistence type="predicted"/>
<accession>A0A1J7JR06</accession>
<dbReference type="OrthoDB" id="5232275at2759"/>
<evidence type="ECO:0000313" key="2">
    <source>
        <dbReference type="EMBL" id="OIW31796.1"/>
    </source>
</evidence>